<dbReference type="AlphaFoldDB" id="A0A3E1YB32"/>
<keyword evidence="1" id="KW-1133">Transmembrane helix</keyword>
<protein>
    <submittedName>
        <fullName evidence="2">Uncharacterized protein</fullName>
    </submittedName>
</protein>
<dbReference type="RefSeq" id="WP_116975452.1">
    <property type="nucleotide sequence ID" value="NZ_QPMM01000004.1"/>
</dbReference>
<gene>
    <name evidence="2" type="ORF">DVR12_09555</name>
</gene>
<keyword evidence="3" id="KW-1185">Reference proteome</keyword>
<comment type="caution">
    <text evidence="2">The sequence shown here is derived from an EMBL/GenBank/DDBJ whole genome shotgun (WGS) entry which is preliminary data.</text>
</comment>
<reference evidence="2 3" key="1">
    <citation type="submission" date="2018-07" db="EMBL/GenBank/DDBJ databases">
        <title>Chitinophaga K2CV101002-2 sp. nov., isolated from a monsoon evergreen broad-leaved forest soil.</title>
        <authorList>
            <person name="Lv Y."/>
        </authorList>
    </citation>
    <scope>NUCLEOTIDE SEQUENCE [LARGE SCALE GENOMIC DNA]</scope>
    <source>
        <strain evidence="2 3">GDMCC 1.1288</strain>
    </source>
</reference>
<evidence type="ECO:0000256" key="1">
    <source>
        <dbReference type="SAM" id="Phobius"/>
    </source>
</evidence>
<dbReference type="OrthoDB" id="952577at2"/>
<dbReference type="EMBL" id="QPMM01000004">
    <property type="protein sequence ID" value="RFS23256.1"/>
    <property type="molecule type" value="Genomic_DNA"/>
</dbReference>
<feature type="transmembrane region" description="Helical" evidence="1">
    <location>
        <begin position="115"/>
        <end position="139"/>
    </location>
</feature>
<evidence type="ECO:0000313" key="2">
    <source>
        <dbReference type="EMBL" id="RFS23256.1"/>
    </source>
</evidence>
<keyword evidence="1" id="KW-0812">Transmembrane</keyword>
<organism evidence="2 3">
    <name type="scientific">Chitinophaga silvatica</name>
    <dbReference type="NCBI Taxonomy" id="2282649"/>
    <lineage>
        <taxon>Bacteria</taxon>
        <taxon>Pseudomonadati</taxon>
        <taxon>Bacteroidota</taxon>
        <taxon>Chitinophagia</taxon>
        <taxon>Chitinophagales</taxon>
        <taxon>Chitinophagaceae</taxon>
        <taxon>Chitinophaga</taxon>
    </lineage>
</organism>
<keyword evidence="1" id="KW-0472">Membrane</keyword>
<proteinExistence type="predicted"/>
<name>A0A3E1YB32_9BACT</name>
<accession>A0A3E1YB32</accession>
<dbReference type="Proteomes" id="UP000260644">
    <property type="component" value="Unassembled WGS sequence"/>
</dbReference>
<sequence length="161" mass="18854">MNINNYIESGIIERYLLGLASADEEAELFALRKIYPILDIEFAAAEIRIENKCHLEAKTPPPALRQTILNRFKNDDADFNTNEETYSRQRYRQQPPKTDTYILEPFWKRRMSVSIWWRCIVIAMVILLMALAASTYHFYRQASRFEDALIKKVSSPNSSSR</sequence>
<evidence type="ECO:0000313" key="3">
    <source>
        <dbReference type="Proteomes" id="UP000260644"/>
    </source>
</evidence>